<dbReference type="RefSeq" id="XP_784363.4">
    <property type="nucleotide sequence ID" value="XM_779270.5"/>
</dbReference>
<feature type="region of interest" description="Disordered" evidence="11">
    <location>
        <begin position="110"/>
        <end position="164"/>
    </location>
</feature>
<dbReference type="InterPro" id="IPR051889">
    <property type="entry name" value="CEP41"/>
</dbReference>
<keyword evidence="9" id="KW-0966">Cell projection</keyword>
<dbReference type="FunCoup" id="A0A7M7REF3">
    <property type="interactions" value="289"/>
</dbReference>
<protein>
    <recommendedName>
        <fullName evidence="12">Rhodanese domain-containing protein</fullName>
    </recommendedName>
</protein>
<dbReference type="InterPro" id="IPR036873">
    <property type="entry name" value="Rhodanese-like_dom_sf"/>
</dbReference>
<keyword evidence="3" id="KW-0813">Transport</keyword>
<evidence type="ECO:0000256" key="5">
    <source>
        <dbReference type="ARBA" id="ARBA00022794"/>
    </source>
</evidence>
<dbReference type="GO" id="GO:0005813">
    <property type="term" value="C:centrosome"/>
    <property type="evidence" value="ECO:0007669"/>
    <property type="project" value="UniProtKB-SubCell"/>
</dbReference>
<name>A0A7M7REF3_STRPU</name>
<dbReference type="OMA" id="TMCQRGF"/>
<reference evidence="13" key="2">
    <citation type="submission" date="2021-01" db="UniProtKB">
        <authorList>
            <consortium name="EnsemblMetazoa"/>
        </authorList>
    </citation>
    <scope>IDENTIFICATION</scope>
</reference>
<reference evidence="14" key="1">
    <citation type="submission" date="2015-02" db="EMBL/GenBank/DDBJ databases">
        <title>Genome sequencing for Strongylocentrotus purpuratus.</title>
        <authorList>
            <person name="Murali S."/>
            <person name="Liu Y."/>
            <person name="Vee V."/>
            <person name="English A."/>
            <person name="Wang M."/>
            <person name="Skinner E."/>
            <person name="Han Y."/>
            <person name="Muzny D.M."/>
            <person name="Worley K.C."/>
            <person name="Gibbs R.A."/>
        </authorList>
    </citation>
    <scope>NUCLEOTIDE SEQUENCE</scope>
</reference>
<evidence type="ECO:0000313" key="14">
    <source>
        <dbReference type="Proteomes" id="UP000007110"/>
    </source>
</evidence>
<dbReference type="PANTHER" id="PTHR44390">
    <property type="entry name" value="CENTROSOMAL PROTEIN OF 41 KDA"/>
    <property type="match status" value="1"/>
</dbReference>
<dbReference type="CTD" id="95681"/>
<dbReference type="PROSITE" id="PS50206">
    <property type="entry name" value="RHODANESE_3"/>
    <property type="match status" value="1"/>
</dbReference>
<evidence type="ECO:0000256" key="9">
    <source>
        <dbReference type="ARBA" id="ARBA00023273"/>
    </source>
</evidence>
<dbReference type="CDD" id="cd00158">
    <property type="entry name" value="RHOD"/>
    <property type="match status" value="1"/>
</dbReference>
<evidence type="ECO:0000256" key="6">
    <source>
        <dbReference type="ARBA" id="ARBA00022927"/>
    </source>
</evidence>
<evidence type="ECO:0000313" key="13">
    <source>
        <dbReference type="EnsemblMetazoa" id="XP_784363"/>
    </source>
</evidence>
<feature type="region of interest" description="Disordered" evidence="11">
    <location>
        <begin position="298"/>
        <end position="331"/>
    </location>
</feature>
<evidence type="ECO:0000256" key="3">
    <source>
        <dbReference type="ARBA" id="ARBA00022448"/>
    </source>
</evidence>
<keyword evidence="8" id="KW-0206">Cytoskeleton</keyword>
<comment type="similarity">
    <text evidence="10">Belongs to the CEP41 family.</text>
</comment>
<feature type="compositionally biased region" description="Basic and acidic residues" evidence="11">
    <location>
        <begin position="110"/>
        <end position="129"/>
    </location>
</feature>
<keyword evidence="6" id="KW-0653">Protein transport</keyword>
<keyword evidence="7" id="KW-0969">Cilium</keyword>
<evidence type="ECO:0000256" key="1">
    <source>
        <dbReference type="ARBA" id="ARBA00004120"/>
    </source>
</evidence>
<proteinExistence type="inferred from homology"/>
<comment type="subcellular location">
    <subcellularLocation>
        <location evidence="1">Cytoplasm</location>
        <location evidence="1">Cytoskeleton</location>
        <location evidence="1">Cilium basal body</location>
    </subcellularLocation>
    <subcellularLocation>
        <location evidence="2">Cytoplasm</location>
        <location evidence="2">Cytoskeleton</location>
        <location evidence="2">Microtubule organizing center</location>
        <location evidence="2">Centrosome</location>
    </subcellularLocation>
</comment>
<dbReference type="SUPFAM" id="SSF52821">
    <property type="entry name" value="Rhodanese/Cell cycle control phosphatase"/>
    <property type="match status" value="1"/>
</dbReference>
<dbReference type="GO" id="GO:0060271">
    <property type="term" value="P:cilium assembly"/>
    <property type="evidence" value="ECO:0000318"/>
    <property type="project" value="GO_Central"/>
</dbReference>
<evidence type="ECO:0000259" key="12">
    <source>
        <dbReference type="PROSITE" id="PS50206"/>
    </source>
</evidence>
<feature type="domain" description="Rhodanese" evidence="12">
    <location>
        <begin position="200"/>
        <end position="296"/>
    </location>
</feature>
<feature type="compositionally biased region" description="Polar residues" evidence="11">
    <location>
        <begin position="358"/>
        <end position="369"/>
    </location>
</feature>
<dbReference type="PANTHER" id="PTHR44390:SF1">
    <property type="entry name" value="CENTROSOMAL PROTEIN OF 41 KDA"/>
    <property type="match status" value="1"/>
</dbReference>
<dbReference type="GO" id="GO:0015031">
    <property type="term" value="P:protein transport"/>
    <property type="evidence" value="ECO:0007669"/>
    <property type="project" value="UniProtKB-KW"/>
</dbReference>
<dbReference type="SMART" id="SM00450">
    <property type="entry name" value="RHOD"/>
    <property type="match status" value="1"/>
</dbReference>
<evidence type="ECO:0000256" key="2">
    <source>
        <dbReference type="ARBA" id="ARBA00004300"/>
    </source>
</evidence>
<evidence type="ECO:0000256" key="4">
    <source>
        <dbReference type="ARBA" id="ARBA00022490"/>
    </source>
</evidence>
<dbReference type="InParanoid" id="A0A7M7REF3"/>
<feature type="region of interest" description="Disordered" evidence="11">
    <location>
        <begin position="346"/>
        <end position="395"/>
    </location>
</feature>
<dbReference type="GO" id="GO:0036064">
    <property type="term" value="C:ciliary basal body"/>
    <property type="evidence" value="ECO:0000318"/>
    <property type="project" value="GO_Central"/>
</dbReference>
<dbReference type="EnsemblMetazoa" id="XM_779270">
    <property type="protein sequence ID" value="XP_784363"/>
    <property type="gene ID" value="LOC579138"/>
</dbReference>
<keyword evidence="4" id="KW-0963">Cytoplasm</keyword>
<keyword evidence="14" id="KW-1185">Reference proteome</keyword>
<keyword evidence="5" id="KW-0970">Cilium biogenesis/degradation</keyword>
<dbReference type="Pfam" id="PF00581">
    <property type="entry name" value="Rhodanese"/>
    <property type="match status" value="1"/>
</dbReference>
<evidence type="ECO:0000256" key="11">
    <source>
        <dbReference type="SAM" id="MobiDB-lite"/>
    </source>
</evidence>
<evidence type="ECO:0000256" key="8">
    <source>
        <dbReference type="ARBA" id="ARBA00023212"/>
    </source>
</evidence>
<sequence>MRSIETCDFELLIAISHCTSFGLCCQANMSAHGRTSRPGTTVDILNRKVPENPRYKDVKPMIDTGASLSKHMAKIEDIRKNYRYRNNEIFKRMKVTTFVQLVLQVNTIRQNERQQSRMRSFSEAERPETTDLNMNGGSGDGQSPVPSLALTEGDFGGQPEQPLTSRSTLQSVIAGVGEFDLSGEYVDDPTPRSDATEQEPDCPYLLLDLRDKDIYQQCHIITAECYPTAMLSRAVNNFTKNILNFRNKPGKIIVIYDEDERISTTAATTFVDRGFDNVFLLSGGLKVAAQKFPKGLITGTLPPSCRPPPPQTSRSSKKVLKVKTPPQIPADKTTFMADDLENLSNQLDESLIPKDSGSRLSRATPQANPDPNAKILSSRSSSSMTSNTNRSSPWK</sequence>
<dbReference type="GeneID" id="579138"/>
<organism evidence="13 14">
    <name type="scientific">Strongylocentrotus purpuratus</name>
    <name type="common">Purple sea urchin</name>
    <dbReference type="NCBI Taxonomy" id="7668"/>
    <lineage>
        <taxon>Eukaryota</taxon>
        <taxon>Metazoa</taxon>
        <taxon>Echinodermata</taxon>
        <taxon>Eleutherozoa</taxon>
        <taxon>Echinozoa</taxon>
        <taxon>Echinoidea</taxon>
        <taxon>Euechinoidea</taxon>
        <taxon>Echinacea</taxon>
        <taxon>Camarodonta</taxon>
        <taxon>Echinidea</taxon>
        <taxon>Strongylocentrotidae</taxon>
        <taxon>Strongylocentrotus</taxon>
    </lineage>
</organism>
<dbReference type="Gene3D" id="3.40.250.10">
    <property type="entry name" value="Rhodanese-like domain"/>
    <property type="match status" value="1"/>
</dbReference>
<dbReference type="AlphaFoldDB" id="A0A7M7REF3"/>
<feature type="compositionally biased region" description="Low complexity" evidence="11">
    <location>
        <begin position="377"/>
        <end position="395"/>
    </location>
</feature>
<dbReference type="Proteomes" id="UP000007110">
    <property type="component" value="Unassembled WGS sequence"/>
</dbReference>
<evidence type="ECO:0000256" key="10">
    <source>
        <dbReference type="ARBA" id="ARBA00038465"/>
    </source>
</evidence>
<dbReference type="OrthoDB" id="70250at2759"/>
<dbReference type="InterPro" id="IPR001763">
    <property type="entry name" value="Rhodanese-like_dom"/>
</dbReference>
<evidence type="ECO:0000256" key="7">
    <source>
        <dbReference type="ARBA" id="ARBA00023069"/>
    </source>
</evidence>
<accession>A0A7M7REF3</accession>